<gene>
    <name evidence="1" type="ORF">EXZ61_02515</name>
</gene>
<reference evidence="2" key="1">
    <citation type="submission" date="2019-02" db="EMBL/GenBank/DDBJ databases">
        <title>Complete genome sequence of Rhodoferax sp. Gr-4.</title>
        <authorList>
            <person name="Jin L."/>
        </authorList>
    </citation>
    <scope>NUCLEOTIDE SEQUENCE [LARGE SCALE GENOMIC DNA]</scope>
    <source>
        <strain evidence="2">Gr-4</strain>
    </source>
</reference>
<dbReference type="EMBL" id="CP036282">
    <property type="protein sequence ID" value="QDL53132.1"/>
    <property type="molecule type" value="Genomic_DNA"/>
</dbReference>
<accession>A0A515EKE0</accession>
<proteinExistence type="predicted"/>
<dbReference type="RefSeq" id="WP_142808710.1">
    <property type="nucleotide sequence ID" value="NZ_CP036282.1"/>
</dbReference>
<evidence type="ECO:0000313" key="2">
    <source>
        <dbReference type="Proteomes" id="UP000317365"/>
    </source>
</evidence>
<dbReference type="AlphaFoldDB" id="A0A515EKE0"/>
<keyword evidence="2" id="KW-1185">Reference proteome</keyword>
<dbReference type="KEGG" id="rhg:EXZ61_02515"/>
<name>A0A515EKE0_9BURK</name>
<reference evidence="2" key="2">
    <citation type="journal article" date="2020" name="Int. J. Syst. Evol. Microbiol.">
        <title>Genomic insights into a novel species Rhodoferax aquaticus sp. nov., isolated from freshwater.</title>
        <authorList>
            <person name="Li T."/>
            <person name="Zhuo Y."/>
            <person name="Jin C.Z."/>
            <person name="Wu X."/>
            <person name="Ko S.R."/>
            <person name="Jin F.J."/>
            <person name="Ahn C.Y."/>
            <person name="Oh H.M."/>
            <person name="Lee H.G."/>
            <person name="Jin L."/>
        </authorList>
    </citation>
    <scope>NUCLEOTIDE SEQUENCE [LARGE SCALE GENOMIC DNA]</scope>
    <source>
        <strain evidence="2">Gr-4</strain>
    </source>
</reference>
<dbReference type="Pfam" id="PF09956">
    <property type="entry name" value="Phage_cement_2"/>
    <property type="match status" value="1"/>
</dbReference>
<sequence length="127" mass="12670">MANPLLAVNYVADAAIPNNRLVRPGTGDRNVALATAATDSIIGVVNEMPPGIATGERVDVVRVGIAWVEAGAAITRGALITSDGVGRAVTAAPGVGVNNRIIGVADESASAAGDVIRFTIEPGSVQG</sequence>
<protein>
    <submittedName>
        <fullName evidence="1">DUF2190 domain-containing protein</fullName>
    </submittedName>
</protein>
<dbReference type="Proteomes" id="UP000317365">
    <property type="component" value="Chromosome"/>
</dbReference>
<evidence type="ECO:0000313" key="1">
    <source>
        <dbReference type="EMBL" id="QDL53132.1"/>
    </source>
</evidence>
<organism evidence="1 2">
    <name type="scientific">Rhodoferax aquaticus</name>
    <dbReference type="NCBI Taxonomy" id="2527691"/>
    <lineage>
        <taxon>Bacteria</taxon>
        <taxon>Pseudomonadati</taxon>
        <taxon>Pseudomonadota</taxon>
        <taxon>Betaproteobacteria</taxon>
        <taxon>Burkholderiales</taxon>
        <taxon>Comamonadaceae</taxon>
        <taxon>Rhodoferax</taxon>
    </lineage>
</organism>
<dbReference type="InterPro" id="IPR011231">
    <property type="entry name" value="Phage_VT1-Sakai_H0018"/>
</dbReference>